<name>A0ABU5N671_9MICO</name>
<dbReference type="EC" id="2.1.-.-" evidence="1"/>
<accession>A0ABU5N671</accession>
<dbReference type="GO" id="GO:0008168">
    <property type="term" value="F:methyltransferase activity"/>
    <property type="evidence" value="ECO:0007669"/>
    <property type="project" value="UniProtKB-KW"/>
</dbReference>
<keyword evidence="1" id="KW-0489">Methyltransferase</keyword>
<gene>
    <name evidence="1" type="ORF">R2Q92_06365</name>
</gene>
<organism evidence="1 2">
    <name type="scientific">Microbacterium aquimaris</name>
    <dbReference type="NCBI Taxonomy" id="459816"/>
    <lineage>
        <taxon>Bacteria</taxon>
        <taxon>Bacillati</taxon>
        <taxon>Actinomycetota</taxon>
        <taxon>Actinomycetes</taxon>
        <taxon>Micrococcales</taxon>
        <taxon>Microbacteriaceae</taxon>
        <taxon>Microbacterium</taxon>
    </lineage>
</organism>
<dbReference type="CDD" id="cd02440">
    <property type="entry name" value="AdoMet_MTases"/>
    <property type="match status" value="1"/>
</dbReference>
<sequence length="207" mass="23279">MSTRTRPTWESYRASIGDRSPMFAALHERWDIDRALYAGSYVDLSPSTAIRSVDYVDLDVRARRTFADRERIHAELEAHDPHRPDAEVRFHHADYRDPLDIDDGSVDLVISLYAGLVSDHCRRYLRPGGLLLANTSHGDAAVVALDPTYDLVGVFTHRDGDYRLVTRGMEGFLVPKATTPPDAEAIRASGRGIAYTRTAFAYVFRAR</sequence>
<dbReference type="RefSeq" id="WP_194424071.1">
    <property type="nucleotide sequence ID" value="NZ_BAAAPT010000001.1"/>
</dbReference>
<protein>
    <submittedName>
        <fullName evidence="1">Class I SAM-dependent methyltransferase</fullName>
        <ecNumber evidence="1">2.1.-.-</ecNumber>
    </submittedName>
</protein>
<evidence type="ECO:0000313" key="1">
    <source>
        <dbReference type="EMBL" id="MDZ8161457.1"/>
    </source>
</evidence>
<dbReference type="Proteomes" id="UP001291912">
    <property type="component" value="Unassembled WGS sequence"/>
</dbReference>
<evidence type="ECO:0000313" key="2">
    <source>
        <dbReference type="Proteomes" id="UP001291912"/>
    </source>
</evidence>
<comment type="caution">
    <text evidence="1">The sequence shown here is derived from an EMBL/GenBank/DDBJ whole genome shotgun (WGS) entry which is preliminary data.</text>
</comment>
<keyword evidence="1" id="KW-0808">Transferase</keyword>
<reference evidence="1 2" key="1">
    <citation type="submission" date="2023-10" db="EMBL/GenBank/DDBJ databases">
        <title>Microbacterium xanthum sp. nov., isolated from seaweed.</title>
        <authorList>
            <person name="Lee S.D."/>
        </authorList>
    </citation>
    <scope>NUCLEOTIDE SEQUENCE [LARGE SCALE GENOMIC DNA]</scope>
    <source>
        <strain evidence="1 2">KCTC 19124</strain>
    </source>
</reference>
<dbReference type="EMBL" id="JAWJYN010000001">
    <property type="protein sequence ID" value="MDZ8161457.1"/>
    <property type="molecule type" value="Genomic_DNA"/>
</dbReference>
<dbReference type="InterPro" id="IPR029063">
    <property type="entry name" value="SAM-dependent_MTases_sf"/>
</dbReference>
<dbReference type="SUPFAM" id="SSF53335">
    <property type="entry name" value="S-adenosyl-L-methionine-dependent methyltransferases"/>
    <property type="match status" value="1"/>
</dbReference>
<dbReference type="GO" id="GO:0032259">
    <property type="term" value="P:methylation"/>
    <property type="evidence" value="ECO:0007669"/>
    <property type="project" value="UniProtKB-KW"/>
</dbReference>
<dbReference type="Gene3D" id="3.40.50.150">
    <property type="entry name" value="Vaccinia Virus protein VP39"/>
    <property type="match status" value="1"/>
</dbReference>
<keyword evidence="2" id="KW-1185">Reference proteome</keyword>
<proteinExistence type="predicted"/>